<reference evidence="3" key="4">
    <citation type="submission" date="2015-06" db="UniProtKB">
        <authorList>
            <consortium name="EnsemblFungi"/>
        </authorList>
    </citation>
    <scope>IDENTIFICATION</scope>
</reference>
<dbReference type="Proteomes" id="UP000017200">
    <property type="component" value="Unassembled WGS sequence"/>
</dbReference>
<dbReference type="PANTHER" id="PTHR21301:SF12">
    <property type="match status" value="1"/>
</dbReference>
<dbReference type="OrthoDB" id="5590007at2759"/>
<evidence type="ECO:0000313" key="4">
    <source>
        <dbReference type="Proteomes" id="UP000017200"/>
    </source>
</evidence>
<dbReference type="HOGENOM" id="CLU_019523_0_0_1"/>
<evidence type="ECO:0000259" key="1">
    <source>
        <dbReference type="Pfam" id="PF26215"/>
    </source>
</evidence>
<proteinExistence type="predicted"/>
<gene>
    <name evidence="2" type="ORF">MVLG_01255</name>
</gene>
<dbReference type="STRING" id="683840.U5H1J9"/>
<accession>U5H1J9</accession>
<keyword evidence="4" id="KW-1185">Reference proteome</keyword>
<organism evidence="2">
    <name type="scientific">Microbotryum lychnidis-dioicae (strain p1A1 Lamole / MvSl-1064)</name>
    <name type="common">Anther smut fungus</name>
    <dbReference type="NCBI Taxonomy" id="683840"/>
    <lineage>
        <taxon>Eukaryota</taxon>
        <taxon>Fungi</taxon>
        <taxon>Dikarya</taxon>
        <taxon>Basidiomycota</taxon>
        <taxon>Pucciniomycotina</taxon>
        <taxon>Microbotryomycetes</taxon>
        <taxon>Microbotryales</taxon>
        <taxon>Microbotryaceae</taxon>
        <taxon>Microbotryum</taxon>
    </lineage>
</organism>
<dbReference type="Pfam" id="PF26215">
    <property type="entry name" value="HTH_animal"/>
    <property type="match status" value="1"/>
</dbReference>
<dbReference type="AlphaFoldDB" id="U5H1J9"/>
<dbReference type="EMBL" id="AEIJ01000106">
    <property type="status" value="NOT_ANNOTATED_CDS"/>
    <property type="molecule type" value="Genomic_DNA"/>
</dbReference>
<sequence length="704" mass="80652">MKKPKLLNPFGLPFPTEVQRLLSNNIKFIPRPHIHKMNPLAGYDRLERSVRTNYLFRKAEEKTGRDTFIPKLHVKSLDWSPPRASLIIEKGLRLGRNTLLQAVRNADPTLWRPNLSISTLRSLGHLMIEHDFIVKASDKNLGLTVLPREWYINEALRQLSDTSTYTELDPANHDAVIPTLMSARYKLVSKVMSSPELFRIIPKSAEKFLLQLSTDDVKLPEFHLLPKLHKKAIAGRPIVPSYAWVTSHVSIFIDTLLQPILQSFPWIIRDSKDLLRKLLELELPDDEVWIVTADIRSMYTNIPSTEGANVVAYLGHTFYETNQAPWDNSVPPVPPTSTPPPYVLRRDEDYLHSEIWRDFCTDHFMEASGESTTTEEDIQPYSYARDGFSDPRVAPPNDDVFSVREFLQESLLFVLNNSFIGFQNRVWHQTSGTAMGTAMAPAYANLFVGAFERELDIPNADNIVFYGRYIDDVIAIIKGPRDNVDKFAQSLNDIHPNLVFDFEISNTGLPFLDAFVSLNPDPSSSGRKKRISTKLYQKPLNTYQYIPWSSFHPVDVKLAFVKGELIRYIRLNSSKEEYLKTMLLFYGRLRARGYPPRWLKKAFSQVQYDDFRAKSLLVSQKKDSDTKVPLFFVTKYNPIWDQVDASVVLNAIVQDWDPATRAEVTHNPKLRIMRSRSRAPNLGDIVNALNKKVLHGPSISPDCR</sequence>
<evidence type="ECO:0000313" key="2">
    <source>
        <dbReference type="EMBL" id="KDE08473.1"/>
    </source>
</evidence>
<dbReference type="OMA" id="REWYINE"/>
<feature type="domain" description="Helix-turn-helix" evidence="1">
    <location>
        <begin position="544"/>
        <end position="603"/>
    </location>
</feature>
<dbReference type="InParanoid" id="U5H1J9"/>
<reference evidence="2" key="2">
    <citation type="submission" date="2010-11" db="EMBL/GenBank/DDBJ databases">
        <authorList>
            <consortium name="The Broad Institute Genome Sequencing Platform"/>
            <person name="Earl A."/>
            <person name="Ward D."/>
            <person name="Feldgarden M."/>
            <person name="Gevers D."/>
            <person name="Butler R."/>
            <person name="Young S.K."/>
            <person name="Zeng Q."/>
            <person name="Gargeya S."/>
            <person name="Fitzgerald M."/>
            <person name="Haas B."/>
            <person name="Abouelleil A."/>
            <person name="Alvarado L."/>
            <person name="Arachchi H.M."/>
            <person name="Berlin A."/>
            <person name="Brown A."/>
            <person name="Chapman S.B."/>
            <person name="Chen Z."/>
            <person name="Dunbar C."/>
            <person name="Freedman E."/>
            <person name="Gearin G."/>
            <person name="Gellesch M."/>
            <person name="Goldberg J."/>
            <person name="Griggs A."/>
            <person name="Gujja S."/>
            <person name="Heilman E."/>
            <person name="Heiman D."/>
            <person name="Howarth C."/>
            <person name="Larson L."/>
            <person name="Lui A."/>
            <person name="MacDonald P.J.P."/>
            <person name="Mehta T."/>
            <person name="Montmayeur A."/>
            <person name="Murphy C."/>
            <person name="Neiman D."/>
            <person name="Pearson M."/>
            <person name="Priest M."/>
            <person name="Roberts A."/>
            <person name="Saif S."/>
            <person name="Shea T."/>
            <person name="Shenoy N."/>
            <person name="Sisk P."/>
            <person name="Stolte C."/>
            <person name="Sykes S."/>
            <person name="White J."/>
            <person name="Yandava C."/>
            <person name="Wortman J."/>
            <person name="Nusbaum C."/>
            <person name="Birren B."/>
        </authorList>
    </citation>
    <scope>NUCLEOTIDE SEQUENCE</scope>
    <source>
        <strain evidence="2">P1A1 Lamole</strain>
    </source>
</reference>
<dbReference type="InterPro" id="IPR058912">
    <property type="entry name" value="HTH_animal"/>
</dbReference>
<protein>
    <recommendedName>
        <fullName evidence="1">Helix-turn-helix domain-containing protein</fullName>
    </recommendedName>
</protein>
<reference evidence="4" key="1">
    <citation type="submission" date="2010-11" db="EMBL/GenBank/DDBJ databases">
        <title>The genome sequence of Microbotryum violaceum strain p1A1 Lamole.</title>
        <authorList>
            <person name="Cuomo C."/>
            <person name="Perlin M."/>
            <person name="Young S.K."/>
            <person name="Zeng Q."/>
            <person name="Gargeya S."/>
            <person name="Alvarado L."/>
            <person name="Berlin A."/>
            <person name="Chapman S.B."/>
            <person name="Chen Z."/>
            <person name="Freedman E."/>
            <person name="Gellesch M."/>
            <person name="Goldberg J."/>
            <person name="Griggs A."/>
            <person name="Gujja S."/>
            <person name="Heilman E."/>
            <person name="Heiman D."/>
            <person name="Howarth C."/>
            <person name="Mehta T."/>
            <person name="Neiman D."/>
            <person name="Pearson M."/>
            <person name="Roberts A."/>
            <person name="Saif S."/>
            <person name="Shea T."/>
            <person name="Shenoy N."/>
            <person name="Sisk P."/>
            <person name="Stolte C."/>
            <person name="Sykes S."/>
            <person name="White J."/>
            <person name="Yandava C."/>
            <person name="Haas B."/>
            <person name="Nusbaum C."/>
            <person name="Birren B."/>
        </authorList>
    </citation>
    <scope>NUCLEOTIDE SEQUENCE [LARGE SCALE GENOMIC DNA]</scope>
    <source>
        <strain evidence="4">p1A1 Lamole</strain>
    </source>
</reference>
<name>U5H1J9_USTV1</name>
<dbReference type="EnsemblFungi" id="MVLG_01255T0">
    <property type="protein sequence ID" value="MVLG_01255T0"/>
    <property type="gene ID" value="MVLG_01255"/>
</dbReference>
<evidence type="ECO:0000313" key="3">
    <source>
        <dbReference type="EnsemblFungi" id="MVLG_01255T0"/>
    </source>
</evidence>
<dbReference type="EMBL" id="GL541649">
    <property type="protein sequence ID" value="KDE08473.1"/>
    <property type="molecule type" value="Genomic_DNA"/>
</dbReference>
<reference evidence="2 4" key="3">
    <citation type="journal article" date="2015" name="BMC Genomics">
        <title>Sex and parasites: genomic and transcriptomic analysis of Microbotryum lychnidis-dioicae, the biotrophic and plant-castrating anther smut fungus.</title>
        <authorList>
            <person name="Perlin M.H."/>
            <person name="Amselem J."/>
            <person name="Fontanillas E."/>
            <person name="Toh S.S."/>
            <person name="Chen Z."/>
            <person name="Goldberg J."/>
            <person name="Duplessis S."/>
            <person name="Henrissat B."/>
            <person name="Young S."/>
            <person name="Zeng Q."/>
            <person name="Aguileta G."/>
            <person name="Petit E."/>
            <person name="Badouin H."/>
            <person name="Andrews J."/>
            <person name="Razeeq D."/>
            <person name="Gabaldon T."/>
            <person name="Quesneville H."/>
            <person name="Giraud T."/>
            <person name="Hood M.E."/>
            <person name="Schultz D.J."/>
            <person name="Cuomo C.A."/>
        </authorList>
    </citation>
    <scope>NUCLEOTIDE SEQUENCE [LARGE SCALE GENOMIC DNA]</scope>
    <source>
        <strain evidence="4">p1A1 Lamole</strain>
        <strain evidence="2">P1A1 Lamole</strain>
    </source>
</reference>
<dbReference type="PANTHER" id="PTHR21301">
    <property type="entry name" value="REVERSE TRANSCRIPTASE"/>
    <property type="match status" value="1"/>
</dbReference>